<dbReference type="AlphaFoldDB" id="A0A835K867"/>
<evidence type="ECO:0000313" key="2">
    <source>
        <dbReference type="Proteomes" id="UP000657918"/>
    </source>
</evidence>
<name>A0A835K867_9ROSI</name>
<dbReference type="Proteomes" id="UP000657918">
    <property type="component" value="Unassembled WGS sequence"/>
</dbReference>
<keyword evidence="2" id="KW-1185">Reference proteome</keyword>
<organism evidence="1 2">
    <name type="scientific">Salix dunnii</name>
    <dbReference type="NCBI Taxonomy" id="1413687"/>
    <lineage>
        <taxon>Eukaryota</taxon>
        <taxon>Viridiplantae</taxon>
        <taxon>Streptophyta</taxon>
        <taxon>Embryophyta</taxon>
        <taxon>Tracheophyta</taxon>
        <taxon>Spermatophyta</taxon>
        <taxon>Magnoliopsida</taxon>
        <taxon>eudicotyledons</taxon>
        <taxon>Gunneridae</taxon>
        <taxon>Pentapetalae</taxon>
        <taxon>rosids</taxon>
        <taxon>fabids</taxon>
        <taxon>Malpighiales</taxon>
        <taxon>Salicaceae</taxon>
        <taxon>Saliceae</taxon>
        <taxon>Salix</taxon>
    </lineage>
</organism>
<reference evidence="1 2" key="1">
    <citation type="submission" date="2020-10" db="EMBL/GenBank/DDBJ databases">
        <title>Plant Genome Project.</title>
        <authorList>
            <person name="Zhang R.-G."/>
        </authorList>
    </citation>
    <scope>NUCLEOTIDE SEQUENCE [LARGE SCALE GENOMIC DNA]</scope>
    <source>
        <strain evidence="1">FAFU-HL-1</strain>
        <tissue evidence="1">Leaf</tissue>
    </source>
</reference>
<evidence type="ECO:0000313" key="1">
    <source>
        <dbReference type="EMBL" id="KAF9681116.1"/>
    </source>
</evidence>
<proteinExistence type="predicted"/>
<dbReference type="EMBL" id="JADGMS010000006">
    <property type="protein sequence ID" value="KAF9681116.1"/>
    <property type="molecule type" value="Genomic_DNA"/>
</dbReference>
<gene>
    <name evidence="1" type="ORF">SADUNF_Sadunf06G0192000</name>
</gene>
<comment type="caution">
    <text evidence="1">The sequence shown here is derived from an EMBL/GenBank/DDBJ whole genome shotgun (WGS) entry which is preliminary data.</text>
</comment>
<sequence>MIGWYDNSAYAESPPSTSVCQPYSIQTLLLSQLFLSRSKLFAHSILLCPFRAMSGCQCRFQRQHLQLQHSYTQLMGGDRQWIDSGFETLLTLFLF</sequence>
<accession>A0A835K867</accession>
<protein>
    <submittedName>
        <fullName evidence="1">Uncharacterized protein</fullName>
    </submittedName>
</protein>